<dbReference type="KEGG" id="geh:HYN69_14245"/>
<dbReference type="OrthoDB" id="9769600at2"/>
<dbReference type="GO" id="GO:0005829">
    <property type="term" value="C:cytosol"/>
    <property type="evidence" value="ECO:0007669"/>
    <property type="project" value="TreeGrafter"/>
</dbReference>
<dbReference type="NCBIfam" id="NF005546">
    <property type="entry name" value="PRK07208.1-2"/>
    <property type="match status" value="1"/>
</dbReference>
<evidence type="ECO:0000313" key="3">
    <source>
        <dbReference type="Proteomes" id="UP000244496"/>
    </source>
</evidence>
<reference evidence="2 3" key="1">
    <citation type="submission" date="2018-04" db="EMBL/GenBank/DDBJ databases">
        <title>Genome sequencing of Gemmobacter.</title>
        <authorList>
            <person name="Yi H."/>
            <person name="Baek M.-G."/>
        </authorList>
    </citation>
    <scope>NUCLEOTIDE SEQUENCE [LARGE SCALE GENOMIC DNA]</scope>
    <source>
        <strain evidence="2 3">HYN0069</strain>
    </source>
</reference>
<protein>
    <recommendedName>
        <fullName evidence="1">Amine oxidase domain-containing protein</fullName>
    </recommendedName>
</protein>
<dbReference type="AlphaFoldDB" id="A0A2S0UNW6"/>
<accession>A0A2S0UNW6</accession>
<dbReference type="Proteomes" id="UP000244496">
    <property type="component" value="Chromosome"/>
</dbReference>
<evidence type="ECO:0000259" key="1">
    <source>
        <dbReference type="Pfam" id="PF01593"/>
    </source>
</evidence>
<dbReference type="EMBL" id="CP028918">
    <property type="protein sequence ID" value="AWB49503.1"/>
    <property type="molecule type" value="Genomic_DNA"/>
</dbReference>
<dbReference type="RefSeq" id="WP_108436320.1">
    <property type="nucleotide sequence ID" value="NZ_CP028918.1"/>
</dbReference>
<proteinExistence type="predicted"/>
<keyword evidence="3" id="KW-1185">Reference proteome</keyword>
<gene>
    <name evidence="2" type="ORF">HYN69_14245</name>
</gene>
<dbReference type="Gene3D" id="3.50.50.60">
    <property type="entry name" value="FAD/NAD(P)-binding domain"/>
    <property type="match status" value="2"/>
</dbReference>
<sequence>MTTPTQGRTAVIIGAGPAGLTAAHEFVTRSGIKPVLIEADTQVGGISRTVNYKGNRIDIGGHRFFSKSDRVMDWWANVLPLQSMHEDASSLTISYQNKHRSIDNPTGGADPALTDDVMLVRPRVSRILYLRQFFDYPIKFSLATLAGLGLWRSTKIFFSYARARILPIRPERSLRDFIINRFGAELYATFFRDYTEKVWGVPCEDIPAEWGAQRIKGLSITALLKNALRKLKPQSATISQRNVETSLIERFLYPKHGPGQLWEKVASGVTAKGGELHMQTRVTAVHHDGSRVTAIDVTDASGEQRTITGDYFFSTMPVRDLLQGLIPPAPAAVQAVSDGLTYRDFITVGVLLKRIKLNGGATAANLYDRVPDNWIYVQEPDVKVGRIQIFNNWSPYLVANPDDIWIGLEYFVNEGDDIWSMPDADLTRFAVEELAKLGVSDPDDVKDAVVVRTLKAYPAYFGSYDRFDEVRDYMNRFENLFLVGRNGMHRYNNQDHSMLTAMVAVDGILEGRDTHAELWEINTEQEYHEAKKD</sequence>
<dbReference type="InterPro" id="IPR036188">
    <property type="entry name" value="FAD/NAD-bd_sf"/>
</dbReference>
<dbReference type="NCBIfam" id="NF005548">
    <property type="entry name" value="PRK07208.1-4"/>
    <property type="match status" value="1"/>
</dbReference>
<dbReference type="SUPFAM" id="SSF51905">
    <property type="entry name" value="FAD/NAD(P)-binding domain"/>
    <property type="match status" value="1"/>
</dbReference>
<dbReference type="PANTHER" id="PTHR21197">
    <property type="entry name" value="UDP-GALACTOPYRANOSE MUTASE"/>
    <property type="match status" value="1"/>
</dbReference>
<feature type="domain" description="Amine oxidase" evidence="1">
    <location>
        <begin position="18"/>
        <end position="468"/>
    </location>
</feature>
<evidence type="ECO:0000313" key="2">
    <source>
        <dbReference type="EMBL" id="AWB49503.1"/>
    </source>
</evidence>
<dbReference type="Pfam" id="PF01593">
    <property type="entry name" value="Amino_oxidase"/>
    <property type="match status" value="1"/>
</dbReference>
<dbReference type="GO" id="GO:0016491">
    <property type="term" value="F:oxidoreductase activity"/>
    <property type="evidence" value="ECO:0007669"/>
    <property type="project" value="InterPro"/>
</dbReference>
<name>A0A2S0UNW6_9RHOB</name>
<dbReference type="PANTHER" id="PTHR21197:SF0">
    <property type="entry name" value="UDP-GALACTOPYRANOSE MUTASE"/>
    <property type="match status" value="1"/>
</dbReference>
<dbReference type="GO" id="GO:0050660">
    <property type="term" value="F:flavin adenine dinucleotide binding"/>
    <property type="evidence" value="ECO:0007669"/>
    <property type="project" value="TreeGrafter"/>
</dbReference>
<organism evidence="2 3">
    <name type="scientific">Paragemmobacter aquarius</name>
    <dbReference type="NCBI Taxonomy" id="2169400"/>
    <lineage>
        <taxon>Bacteria</taxon>
        <taxon>Pseudomonadati</taxon>
        <taxon>Pseudomonadota</taxon>
        <taxon>Alphaproteobacteria</taxon>
        <taxon>Rhodobacterales</taxon>
        <taxon>Paracoccaceae</taxon>
        <taxon>Paragemmobacter</taxon>
    </lineage>
</organism>
<dbReference type="GO" id="GO:0008767">
    <property type="term" value="F:UDP-galactopyranose mutase activity"/>
    <property type="evidence" value="ECO:0007669"/>
    <property type="project" value="TreeGrafter"/>
</dbReference>
<dbReference type="InterPro" id="IPR002937">
    <property type="entry name" value="Amino_oxidase"/>
</dbReference>